<comment type="caution">
    <text evidence="2">The sequence shown here is derived from an EMBL/GenBank/DDBJ whole genome shotgun (WGS) entry which is preliminary data.</text>
</comment>
<feature type="transmembrane region" description="Helical" evidence="1">
    <location>
        <begin position="120"/>
        <end position="140"/>
    </location>
</feature>
<dbReference type="EMBL" id="JAJVCZ030000002">
    <property type="protein sequence ID" value="KAL0263095.1"/>
    <property type="molecule type" value="Genomic_DNA"/>
</dbReference>
<protein>
    <submittedName>
        <fullName evidence="2">Uncharacterized protein</fullName>
    </submittedName>
</protein>
<name>A0ABR3CR52_9PEZI</name>
<proteinExistence type="predicted"/>
<evidence type="ECO:0000313" key="3">
    <source>
        <dbReference type="Proteomes" id="UP001430584"/>
    </source>
</evidence>
<keyword evidence="1" id="KW-1133">Transmembrane helix</keyword>
<gene>
    <name evidence="2" type="ORF">SLS55_002071</name>
</gene>
<feature type="transmembrane region" description="Helical" evidence="1">
    <location>
        <begin position="239"/>
        <end position="263"/>
    </location>
</feature>
<evidence type="ECO:0000256" key="1">
    <source>
        <dbReference type="SAM" id="Phobius"/>
    </source>
</evidence>
<feature type="transmembrane region" description="Helical" evidence="1">
    <location>
        <begin position="26"/>
        <end position="45"/>
    </location>
</feature>
<accession>A0ABR3CR52</accession>
<feature type="transmembrane region" description="Helical" evidence="1">
    <location>
        <begin position="65"/>
        <end position="84"/>
    </location>
</feature>
<feature type="transmembrane region" description="Helical" evidence="1">
    <location>
        <begin position="318"/>
        <end position="338"/>
    </location>
</feature>
<reference evidence="2 3" key="1">
    <citation type="submission" date="2024-02" db="EMBL/GenBank/DDBJ databases">
        <title>De novo assembly and annotation of 12 fungi associated with fruit tree decline syndrome in Ontario, Canada.</title>
        <authorList>
            <person name="Sulman M."/>
            <person name="Ellouze W."/>
            <person name="Ilyukhin E."/>
        </authorList>
    </citation>
    <scope>NUCLEOTIDE SEQUENCE [LARGE SCALE GENOMIC DNA]</scope>
    <source>
        <strain evidence="2 3">FDS-637</strain>
    </source>
</reference>
<feature type="transmembrane region" description="Helical" evidence="1">
    <location>
        <begin position="359"/>
        <end position="382"/>
    </location>
</feature>
<dbReference type="GeneID" id="92006156"/>
<organism evidence="2 3">
    <name type="scientific">Diplodia seriata</name>
    <dbReference type="NCBI Taxonomy" id="420778"/>
    <lineage>
        <taxon>Eukaryota</taxon>
        <taxon>Fungi</taxon>
        <taxon>Dikarya</taxon>
        <taxon>Ascomycota</taxon>
        <taxon>Pezizomycotina</taxon>
        <taxon>Dothideomycetes</taxon>
        <taxon>Dothideomycetes incertae sedis</taxon>
        <taxon>Botryosphaeriales</taxon>
        <taxon>Botryosphaeriaceae</taxon>
        <taxon>Diplodia</taxon>
    </lineage>
</organism>
<dbReference type="RefSeq" id="XP_066636124.1">
    <property type="nucleotide sequence ID" value="XM_066773557.1"/>
</dbReference>
<sequence length="482" mass="53665">MISSLGPASEVPGWVVNQDSAARKMCVAGLILSLVLSITFLVSGITTRTYEDPWTISVPVNTKYLIPLAVNGIITLSTECLGFIHNTSLKWALLADGSLEYNANLRLFTFAKRSWPNGRIFNLTYLLALSVCYAATPAIIQEEPVDDRVFFVTSGAAFIYLGLALLAMTSISFWSLPYSDDFPTWSSNPLNFAAAVTALDPGFRNEGRCMHPVHEDHQHMAPLAPKEKQKSAYDAHRQVAIILWAEYAVFAALIIWTSLVFFFSKTQTSAGSWSFIPKDCRIFVDGFCYAPHVVLGFLSHSIARFEDAYIWMQVPFSIFIQSIITIGLHCAELLVTVSRDEMQAWRAVATAKGSNTSRTSAIFAFFGWETLALTLMKPFVHWIYGMAVFMGDKGLLMLCPQLVYLAAAWAVFLVFVTYISFRKPKGPLPATYGHLQTLADLVDEWYETMFWGHKGESEDGICHAGTSDKPLPQVRMDALYKG</sequence>
<keyword evidence="1" id="KW-0812">Transmembrane</keyword>
<keyword evidence="3" id="KW-1185">Reference proteome</keyword>
<dbReference type="Proteomes" id="UP001430584">
    <property type="component" value="Unassembled WGS sequence"/>
</dbReference>
<feature type="transmembrane region" description="Helical" evidence="1">
    <location>
        <begin position="152"/>
        <end position="176"/>
    </location>
</feature>
<evidence type="ECO:0000313" key="2">
    <source>
        <dbReference type="EMBL" id="KAL0263095.1"/>
    </source>
</evidence>
<keyword evidence="1" id="KW-0472">Membrane</keyword>
<feature type="transmembrane region" description="Helical" evidence="1">
    <location>
        <begin position="402"/>
        <end position="421"/>
    </location>
</feature>